<protein>
    <submittedName>
        <fullName evidence="2">Uncharacterized protein</fullName>
    </submittedName>
</protein>
<evidence type="ECO:0000313" key="3">
    <source>
        <dbReference type="Proteomes" id="UP000774617"/>
    </source>
</evidence>
<accession>A0ABQ8GWG6</accession>
<keyword evidence="3" id="KW-1185">Reference proteome</keyword>
<name>A0ABQ8GWG6_9PEZI</name>
<comment type="caution">
    <text evidence="2">The sequence shown here is derived from an EMBL/GenBank/DDBJ whole genome shotgun (WGS) entry which is preliminary data.</text>
</comment>
<feature type="region of interest" description="Disordered" evidence="1">
    <location>
        <begin position="1"/>
        <end position="70"/>
    </location>
</feature>
<gene>
    <name evidence="2" type="ORF">B0J12DRAFT_41899</name>
</gene>
<sequence>MKHTVPSQRVVHVRPLSPRTLQFPGESEVSAEKKRTIHVNASTRSRRRRAEEGGKKEGEERKRHVPRPPLPLLMPLSGIAKLSLAHERTHSHSCDHTNPPPPPQKMITRAKSDGMTGGSPCVFFFVPCESCCSLTIPGFWRIFHAIHARLSLSCGRDIRSGTIGKSGGGRGVCIFIAWEVLRVRRRPFLTSTSLHSQNWSSGAIF</sequence>
<proteinExistence type="predicted"/>
<evidence type="ECO:0000256" key="1">
    <source>
        <dbReference type="SAM" id="MobiDB-lite"/>
    </source>
</evidence>
<organism evidence="2 3">
    <name type="scientific">Macrophomina phaseolina</name>
    <dbReference type="NCBI Taxonomy" id="35725"/>
    <lineage>
        <taxon>Eukaryota</taxon>
        <taxon>Fungi</taxon>
        <taxon>Dikarya</taxon>
        <taxon>Ascomycota</taxon>
        <taxon>Pezizomycotina</taxon>
        <taxon>Dothideomycetes</taxon>
        <taxon>Dothideomycetes incertae sedis</taxon>
        <taxon>Botryosphaeriales</taxon>
        <taxon>Botryosphaeriaceae</taxon>
        <taxon>Macrophomina</taxon>
    </lineage>
</organism>
<dbReference type="EMBL" id="JAGTJR010000001">
    <property type="protein sequence ID" value="KAH7065601.1"/>
    <property type="molecule type" value="Genomic_DNA"/>
</dbReference>
<reference evidence="2 3" key="1">
    <citation type="journal article" date="2021" name="Nat. Commun.">
        <title>Genetic determinants of endophytism in the Arabidopsis root mycobiome.</title>
        <authorList>
            <person name="Mesny F."/>
            <person name="Miyauchi S."/>
            <person name="Thiergart T."/>
            <person name="Pickel B."/>
            <person name="Atanasova L."/>
            <person name="Karlsson M."/>
            <person name="Huettel B."/>
            <person name="Barry K.W."/>
            <person name="Haridas S."/>
            <person name="Chen C."/>
            <person name="Bauer D."/>
            <person name="Andreopoulos W."/>
            <person name="Pangilinan J."/>
            <person name="LaButti K."/>
            <person name="Riley R."/>
            <person name="Lipzen A."/>
            <person name="Clum A."/>
            <person name="Drula E."/>
            <person name="Henrissat B."/>
            <person name="Kohler A."/>
            <person name="Grigoriev I.V."/>
            <person name="Martin F.M."/>
            <person name="Hacquard S."/>
        </authorList>
    </citation>
    <scope>NUCLEOTIDE SEQUENCE [LARGE SCALE GENOMIC DNA]</scope>
    <source>
        <strain evidence="2 3">MPI-SDFR-AT-0080</strain>
    </source>
</reference>
<evidence type="ECO:0000313" key="2">
    <source>
        <dbReference type="EMBL" id="KAH7065601.1"/>
    </source>
</evidence>
<dbReference type="Proteomes" id="UP000774617">
    <property type="component" value="Unassembled WGS sequence"/>
</dbReference>
<feature type="compositionally biased region" description="Basic and acidic residues" evidence="1">
    <location>
        <begin position="49"/>
        <end position="62"/>
    </location>
</feature>